<dbReference type="Gene3D" id="1.10.10.610">
    <property type="entry name" value="YehU-like"/>
    <property type="match status" value="1"/>
</dbReference>
<organism evidence="2 3">
    <name type="scientific">Reinekea marina</name>
    <dbReference type="NCBI Taxonomy" id="1310421"/>
    <lineage>
        <taxon>Bacteria</taxon>
        <taxon>Pseudomonadati</taxon>
        <taxon>Pseudomonadota</taxon>
        <taxon>Gammaproteobacteria</taxon>
        <taxon>Oceanospirillales</taxon>
        <taxon>Saccharospirillaceae</taxon>
        <taxon>Reinekea</taxon>
    </lineage>
</organism>
<evidence type="ECO:0000313" key="2">
    <source>
        <dbReference type="EMBL" id="MFC3702321.1"/>
    </source>
</evidence>
<evidence type="ECO:0000256" key="1">
    <source>
        <dbReference type="ARBA" id="ARBA00006450"/>
    </source>
</evidence>
<evidence type="ECO:0000313" key="3">
    <source>
        <dbReference type="Proteomes" id="UP001595710"/>
    </source>
</evidence>
<keyword evidence="3" id="KW-1185">Reference proteome</keyword>
<accession>A0ABV7WT28</accession>
<protein>
    <submittedName>
        <fullName evidence="2">YheU family protein</fullName>
    </submittedName>
</protein>
<proteinExistence type="inferred from homology"/>
<comment type="similarity">
    <text evidence="1">Belongs to the UPF0270 family.</text>
</comment>
<reference evidence="3" key="1">
    <citation type="journal article" date="2019" name="Int. J. Syst. Evol. Microbiol.">
        <title>The Global Catalogue of Microorganisms (GCM) 10K type strain sequencing project: providing services to taxonomists for standard genome sequencing and annotation.</title>
        <authorList>
            <consortium name="The Broad Institute Genomics Platform"/>
            <consortium name="The Broad Institute Genome Sequencing Center for Infectious Disease"/>
            <person name="Wu L."/>
            <person name="Ma J."/>
        </authorList>
    </citation>
    <scope>NUCLEOTIDE SEQUENCE [LARGE SCALE GENOMIC DNA]</scope>
    <source>
        <strain evidence="3">CECT 8288</strain>
    </source>
</reference>
<comment type="caution">
    <text evidence="2">The sequence shown here is derived from an EMBL/GenBank/DDBJ whole genome shotgun (WGS) entry which is preliminary data.</text>
</comment>
<dbReference type="EMBL" id="JBHRYN010000012">
    <property type="protein sequence ID" value="MFC3702321.1"/>
    <property type="molecule type" value="Genomic_DNA"/>
</dbReference>
<dbReference type="Proteomes" id="UP001595710">
    <property type="component" value="Unassembled WGS sequence"/>
</dbReference>
<gene>
    <name evidence="2" type="ORF">ACFOND_11780</name>
</gene>
<sequence length="85" mass="10211">MIIPPKKLNPETLNALIEDWLSRQEQSWAFDMENHEQLVERVIQKLNENELLITWDEEGQSLNILDKARYDLYFSEQQMNQGIYD</sequence>
<name>A0ABV7WT28_9GAMM</name>
<dbReference type="InterPro" id="IPR036685">
    <property type="entry name" value="YehU-like_sf"/>
</dbReference>
<dbReference type="InterPro" id="IPR010648">
    <property type="entry name" value="UPF0270"/>
</dbReference>
<dbReference type="RefSeq" id="WP_290281366.1">
    <property type="nucleotide sequence ID" value="NZ_JAUFQI010000001.1"/>
</dbReference>
<dbReference type="Pfam" id="PF06794">
    <property type="entry name" value="UPF0270"/>
    <property type="match status" value="1"/>
</dbReference>
<dbReference type="SUPFAM" id="SSF118001">
    <property type="entry name" value="YehU-like"/>
    <property type="match status" value="1"/>
</dbReference>